<keyword evidence="2" id="KW-1185">Reference proteome</keyword>
<comment type="caution">
    <text evidence="1">The sequence shown here is derived from an EMBL/GenBank/DDBJ whole genome shotgun (WGS) entry which is preliminary data.</text>
</comment>
<dbReference type="AlphaFoldDB" id="A0A9P6D3I6"/>
<name>A0A9P6D3I6_PLEER</name>
<protein>
    <submittedName>
        <fullName evidence="1">Uncharacterized protein</fullName>
    </submittedName>
</protein>
<accession>A0A9P6D3I6</accession>
<gene>
    <name evidence="1" type="ORF">BDN71DRAFT_285825</name>
</gene>
<dbReference type="EMBL" id="MU154663">
    <property type="protein sequence ID" value="KAF9489697.1"/>
    <property type="molecule type" value="Genomic_DNA"/>
</dbReference>
<evidence type="ECO:0000313" key="2">
    <source>
        <dbReference type="Proteomes" id="UP000807025"/>
    </source>
</evidence>
<proteinExistence type="predicted"/>
<organism evidence="1 2">
    <name type="scientific">Pleurotus eryngii</name>
    <name type="common">Boletus of the steppes</name>
    <dbReference type="NCBI Taxonomy" id="5323"/>
    <lineage>
        <taxon>Eukaryota</taxon>
        <taxon>Fungi</taxon>
        <taxon>Dikarya</taxon>
        <taxon>Basidiomycota</taxon>
        <taxon>Agaricomycotina</taxon>
        <taxon>Agaricomycetes</taxon>
        <taxon>Agaricomycetidae</taxon>
        <taxon>Agaricales</taxon>
        <taxon>Pleurotineae</taxon>
        <taxon>Pleurotaceae</taxon>
        <taxon>Pleurotus</taxon>
    </lineage>
</organism>
<sequence length="153" mass="17679">MGLHCLKDAASILSKSQRATDTLKLLNAIWKLDHRIEFLTYQELFRDYENFPHTVAEVWRIILGRNRRAAYTCLITLDILSHPSSRYYEPDGLQWSVCKGTLLFSPIPLSLSLPPRSFLLSFIPRTLTYIHPLHSLSSPFPFHPLLSHPSHVR</sequence>
<dbReference type="Proteomes" id="UP000807025">
    <property type="component" value="Unassembled WGS sequence"/>
</dbReference>
<evidence type="ECO:0000313" key="1">
    <source>
        <dbReference type="EMBL" id="KAF9489697.1"/>
    </source>
</evidence>
<reference evidence="1" key="1">
    <citation type="submission" date="2020-11" db="EMBL/GenBank/DDBJ databases">
        <authorList>
            <consortium name="DOE Joint Genome Institute"/>
            <person name="Ahrendt S."/>
            <person name="Riley R."/>
            <person name="Andreopoulos W."/>
            <person name="Labutti K."/>
            <person name="Pangilinan J."/>
            <person name="Ruiz-Duenas F.J."/>
            <person name="Barrasa J.M."/>
            <person name="Sanchez-Garcia M."/>
            <person name="Camarero S."/>
            <person name="Miyauchi S."/>
            <person name="Serrano A."/>
            <person name="Linde D."/>
            <person name="Babiker R."/>
            <person name="Drula E."/>
            <person name="Ayuso-Fernandez I."/>
            <person name="Pacheco R."/>
            <person name="Padilla G."/>
            <person name="Ferreira P."/>
            <person name="Barriuso J."/>
            <person name="Kellner H."/>
            <person name="Castanera R."/>
            <person name="Alfaro M."/>
            <person name="Ramirez L."/>
            <person name="Pisabarro A.G."/>
            <person name="Kuo A."/>
            <person name="Tritt A."/>
            <person name="Lipzen A."/>
            <person name="He G."/>
            <person name="Yan M."/>
            <person name="Ng V."/>
            <person name="Cullen D."/>
            <person name="Martin F."/>
            <person name="Rosso M.-N."/>
            <person name="Henrissat B."/>
            <person name="Hibbett D."/>
            <person name="Martinez A.T."/>
            <person name="Grigoriev I.V."/>
        </authorList>
    </citation>
    <scope>NUCLEOTIDE SEQUENCE</scope>
    <source>
        <strain evidence="1">ATCC 90797</strain>
    </source>
</reference>